<feature type="transmembrane region" description="Helical" evidence="6">
    <location>
        <begin position="73"/>
        <end position="90"/>
    </location>
</feature>
<evidence type="ECO:0000256" key="5">
    <source>
        <dbReference type="SAM" id="MobiDB-lite"/>
    </source>
</evidence>
<evidence type="ECO:0000313" key="8">
    <source>
        <dbReference type="EMBL" id="MCT7965946.1"/>
    </source>
</evidence>
<dbReference type="EMBL" id="JAMXFF010000006">
    <property type="protein sequence ID" value="MCT7965946.1"/>
    <property type="molecule type" value="Genomic_DNA"/>
</dbReference>
<protein>
    <submittedName>
        <fullName evidence="8">O-antigen ligase family protein</fullName>
    </submittedName>
</protein>
<feature type="transmembrane region" description="Helical" evidence="6">
    <location>
        <begin position="96"/>
        <end position="112"/>
    </location>
</feature>
<comment type="subcellular location">
    <subcellularLocation>
        <location evidence="1">Membrane</location>
        <topology evidence="1">Multi-pass membrane protein</topology>
    </subcellularLocation>
</comment>
<keyword evidence="4 6" id="KW-0472">Membrane</keyword>
<sequence length="314" mass="35806">MKEQFEMLCLTLGLATFLSMLYGFAKPAEGVHPEPMFDGAWRGIYNHKNILGSLMGLSAGFFVLLARSRLCPSWLAWSGCILSIFLLIQAKSGGGRVTFLVLLVLIPLYRGLRFRSKLIVYFAILVVLLGGVSGVWFGDNSGLVFESLEKDDTLSGRTPVWELMMETSRENRWLGFGFKTYWLGFRGPSAYIWLNSPWRPNYGHNGFMDLLVELGVVGLSMFLIAFTINLIHSFRWIIQTKTMETLWPMLFLTYLVFANITETRLVEPKSLYWLVFVLIGLLPMPPSLDSAREPEYSLPNSLSEQERWVQTTRE</sequence>
<dbReference type="InterPro" id="IPR051533">
    <property type="entry name" value="WaaL-like"/>
</dbReference>
<keyword evidence="9" id="KW-1185">Reference proteome</keyword>
<feature type="transmembrane region" description="Helical" evidence="6">
    <location>
        <begin position="210"/>
        <end position="234"/>
    </location>
</feature>
<dbReference type="InterPro" id="IPR007016">
    <property type="entry name" value="O-antigen_ligase-rel_domated"/>
</dbReference>
<evidence type="ECO:0000256" key="2">
    <source>
        <dbReference type="ARBA" id="ARBA00022692"/>
    </source>
</evidence>
<evidence type="ECO:0000256" key="1">
    <source>
        <dbReference type="ARBA" id="ARBA00004141"/>
    </source>
</evidence>
<name>A0ABT2MQZ1_9CYAN</name>
<feature type="transmembrane region" description="Helical" evidence="6">
    <location>
        <begin position="119"/>
        <end position="138"/>
    </location>
</feature>
<dbReference type="Pfam" id="PF04932">
    <property type="entry name" value="Wzy_C"/>
    <property type="match status" value="1"/>
</dbReference>
<feature type="domain" description="O-antigen ligase-related" evidence="7">
    <location>
        <begin position="80"/>
        <end position="223"/>
    </location>
</feature>
<comment type="caution">
    <text evidence="8">The sequence shown here is derived from an EMBL/GenBank/DDBJ whole genome shotgun (WGS) entry which is preliminary data.</text>
</comment>
<proteinExistence type="predicted"/>
<evidence type="ECO:0000256" key="6">
    <source>
        <dbReference type="SAM" id="Phobius"/>
    </source>
</evidence>
<reference evidence="8 9" key="1">
    <citation type="journal article" date="2022" name="Front. Microbiol.">
        <title>High genomic differentiation and limited gene flow indicate recent cryptic speciation within the genus Laspinema (cyanobacteria).</title>
        <authorList>
            <person name="Stanojkovic A."/>
            <person name="Skoupy S."/>
            <person name="Skaloud P."/>
            <person name="Dvorak P."/>
        </authorList>
    </citation>
    <scope>NUCLEOTIDE SEQUENCE [LARGE SCALE GENOMIC DNA]</scope>
    <source>
        <strain evidence="8 9">D2a</strain>
    </source>
</reference>
<keyword evidence="3 6" id="KW-1133">Transmembrane helix</keyword>
<keyword evidence="2 6" id="KW-0812">Transmembrane</keyword>
<evidence type="ECO:0000256" key="4">
    <source>
        <dbReference type="ARBA" id="ARBA00023136"/>
    </source>
</evidence>
<dbReference type="PANTHER" id="PTHR37422">
    <property type="entry name" value="TEICHURONIC ACID BIOSYNTHESIS PROTEIN TUAE"/>
    <property type="match status" value="1"/>
</dbReference>
<feature type="transmembrane region" description="Helical" evidence="6">
    <location>
        <begin position="49"/>
        <end position="66"/>
    </location>
</feature>
<keyword evidence="8" id="KW-0436">Ligase</keyword>
<accession>A0ABT2MQZ1</accession>
<dbReference type="Proteomes" id="UP001525890">
    <property type="component" value="Unassembled WGS sequence"/>
</dbReference>
<feature type="compositionally biased region" description="Basic and acidic residues" evidence="5">
    <location>
        <begin position="304"/>
        <end position="314"/>
    </location>
</feature>
<dbReference type="GO" id="GO:0016874">
    <property type="term" value="F:ligase activity"/>
    <property type="evidence" value="ECO:0007669"/>
    <property type="project" value="UniProtKB-KW"/>
</dbReference>
<evidence type="ECO:0000259" key="7">
    <source>
        <dbReference type="Pfam" id="PF04932"/>
    </source>
</evidence>
<evidence type="ECO:0000313" key="9">
    <source>
        <dbReference type="Proteomes" id="UP001525890"/>
    </source>
</evidence>
<organism evidence="8 9">
    <name type="scientific">Laspinema palackyanum D2a</name>
    <dbReference type="NCBI Taxonomy" id="2953684"/>
    <lineage>
        <taxon>Bacteria</taxon>
        <taxon>Bacillati</taxon>
        <taxon>Cyanobacteriota</taxon>
        <taxon>Cyanophyceae</taxon>
        <taxon>Oscillatoriophycideae</taxon>
        <taxon>Oscillatoriales</taxon>
        <taxon>Laspinemataceae</taxon>
        <taxon>Laspinema</taxon>
        <taxon>Laspinema palackyanum</taxon>
    </lineage>
</organism>
<evidence type="ECO:0000256" key="3">
    <source>
        <dbReference type="ARBA" id="ARBA00022989"/>
    </source>
</evidence>
<gene>
    <name evidence="8" type="ORF">NG799_06320</name>
</gene>
<feature type="region of interest" description="Disordered" evidence="5">
    <location>
        <begin position="291"/>
        <end position="314"/>
    </location>
</feature>
<dbReference type="PANTHER" id="PTHR37422:SF17">
    <property type="entry name" value="O-ANTIGEN LIGASE"/>
    <property type="match status" value="1"/>
</dbReference>